<feature type="domain" description="HTH tetR-type" evidence="5">
    <location>
        <begin position="9"/>
        <end position="69"/>
    </location>
</feature>
<dbReference type="Proteomes" id="UP000035929">
    <property type="component" value="Unassembled WGS sequence"/>
</dbReference>
<proteinExistence type="predicted"/>
<gene>
    <name evidence="6" type="ORF">VP06_16070</name>
</gene>
<organism evidence="6 7">
    <name type="scientific">Methylobacterium aquaticum</name>
    <dbReference type="NCBI Taxonomy" id="270351"/>
    <lineage>
        <taxon>Bacteria</taxon>
        <taxon>Pseudomonadati</taxon>
        <taxon>Pseudomonadota</taxon>
        <taxon>Alphaproteobacteria</taxon>
        <taxon>Hyphomicrobiales</taxon>
        <taxon>Methylobacteriaceae</taxon>
        <taxon>Methylobacterium</taxon>
    </lineage>
</organism>
<dbReference type="SUPFAM" id="SSF46689">
    <property type="entry name" value="Homeodomain-like"/>
    <property type="match status" value="1"/>
</dbReference>
<dbReference type="PANTHER" id="PTHR47506:SF7">
    <property type="entry name" value="TRANSCRIPTIONAL REGULATORY PROTEIN"/>
    <property type="match status" value="1"/>
</dbReference>
<dbReference type="GO" id="GO:0003677">
    <property type="term" value="F:DNA binding"/>
    <property type="evidence" value="ECO:0007669"/>
    <property type="project" value="UniProtKB-UniRule"/>
</dbReference>
<name>A0A0J6V423_9HYPH</name>
<evidence type="ECO:0000256" key="1">
    <source>
        <dbReference type="ARBA" id="ARBA00023015"/>
    </source>
</evidence>
<dbReference type="InterPro" id="IPR001647">
    <property type="entry name" value="HTH_TetR"/>
</dbReference>
<dbReference type="PRINTS" id="PR00455">
    <property type="entry name" value="HTHTETR"/>
</dbReference>
<keyword evidence="2 4" id="KW-0238">DNA-binding</keyword>
<protein>
    <submittedName>
        <fullName evidence="6">Transcriptional regulator</fullName>
    </submittedName>
</protein>
<evidence type="ECO:0000313" key="7">
    <source>
        <dbReference type="Proteomes" id="UP000035929"/>
    </source>
</evidence>
<keyword evidence="1" id="KW-0805">Transcription regulation</keyword>
<sequence>MRVTQEQMRENRRRILAEASRLFREKGFDAVGVAEVMKAAGLTHGGFYGHFASKDDLMAHAIEHAAAEKVGSAGNLPDFLDAYLSPAHRDDPAGGCTMAALAADVRLRPEAARAAMTAGIRSQIARMETALPDAFAGNRHREAIGTYAAMLGALILARAVDEPSLSDEILAETRAWMTADM</sequence>
<dbReference type="AlphaFoldDB" id="A0A0J6V423"/>
<evidence type="ECO:0000313" key="6">
    <source>
        <dbReference type="EMBL" id="KMO33621.1"/>
    </source>
</evidence>
<dbReference type="RefSeq" id="WP_048464778.1">
    <property type="nucleotide sequence ID" value="NZ_LABX01000119.1"/>
</dbReference>
<dbReference type="Gene3D" id="1.10.357.10">
    <property type="entry name" value="Tetracycline Repressor, domain 2"/>
    <property type="match status" value="1"/>
</dbReference>
<dbReference type="InterPro" id="IPR009057">
    <property type="entry name" value="Homeodomain-like_sf"/>
</dbReference>
<dbReference type="SUPFAM" id="SSF48498">
    <property type="entry name" value="Tetracyclin repressor-like, C-terminal domain"/>
    <property type="match status" value="1"/>
</dbReference>
<reference evidence="6 7" key="1">
    <citation type="submission" date="2015-03" db="EMBL/GenBank/DDBJ databases">
        <title>Genome sequencing of Methylobacterium aquaticum DSM16371 type strain.</title>
        <authorList>
            <person name="Chaudhry V."/>
            <person name="Patil P.B."/>
        </authorList>
    </citation>
    <scope>NUCLEOTIDE SEQUENCE [LARGE SCALE GENOMIC DNA]</scope>
    <source>
        <strain evidence="6 7">DSM 16371</strain>
    </source>
</reference>
<feature type="DNA-binding region" description="H-T-H motif" evidence="4">
    <location>
        <begin position="32"/>
        <end position="51"/>
    </location>
</feature>
<dbReference type="InterPro" id="IPR036271">
    <property type="entry name" value="Tet_transcr_reg_TetR-rel_C_sf"/>
</dbReference>
<keyword evidence="3" id="KW-0804">Transcription</keyword>
<dbReference type="PANTHER" id="PTHR47506">
    <property type="entry name" value="TRANSCRIPTIONAL REGULATORY PROTEIN"/>
    <property type="match status" value="1"/>
</dbReference>
<dbReference type="Pfam" id="PF00440">
    <property type="entry name" value="TetR_N"/>
    <property type="match status" value="1"/>
</dbReference>
<accession>A0A0J6V423</accession>
<dbReference type="OrthoDB" id="9798857at2"/>
<comment type="caution">
    <text evidence="6">The sequence shown here is derived from an EMBL/GenBank/DDBJ whole genome shotgun (WGS) entry which is preliminary data.</text>
</comment>
<dbReference type="EMBL" id="LABX01000119">
    <property type="protein sequence ID" value="KMO33621.1"/>
    <property type="molecule type" value="Genomic_DNA"/>
</dbReference>
<evidence type="ECO:0000256" key="3">
    <source>
        <dbReference type="ARBA" id="ARBA00023163"/>
    </source>
</evidence>
<evidence type="ECO:0000256" key="4">
    <source>
        <dbReference type="PROSITE-ProRule" id="PRU00335"/>
    </source>
</evidence>
<evidence type="ECO:0000256" key="2">
    <source>
        <dbReference type="ARBA" id="ARBA00023125"/>
    </source>
</evidence>
<dbReference type="PATRIC" id="fig|270351.6.peg.678"/>
<dbReference type="PROSITE" id="PS50977">
    <property type="entry name" value="HTH_TETR_2"/>
    <property type="match status" value="1"/>
</dbReference>
<dbReference type="Gene3D" id="1.10.10.60">
    <property type="entry name" value="Homeodomain-like"/>
    <property type="match status" value="1"/>
</dbReference>
<evidence type="ECO:0000259" key="5">
    <source>
        <dbReference type="PROSITE" id="PS50977"/>
    </source>
</evidence>